<reference evidence="1" key="2">
    <citation type="journal article" date="2014" name="ISME J.">
        <title>Microbial stratification in low pH oxic and suboxic macroscopic growths along an acid mine drainage.</title>
        <authorList>
            <person name="Mendez-Garcia C."/>
            <person name="Mesa V."/>
            <person name="Sprenger R.R."/>
            <person name="Richter M."/>
            <person name="Diez M.S."/>
            <person name="Solano J."/>
            <person name="Bargiela R."/>
            <person name="Golyshina O.V."/>
            <person name="Manteca A."/>
            <person name="Ramos J.L."/>
            <person name="Gallego J.R."/>
            <person name="Llorente I."/>
            <person name="Martins Dos Santos V.A."/>
            <person name="Jensen O.N."/>
            <person name="Pelaez A.I."/>
            <person name="Sanchez J."/>
            <person name="Ferrer M."/>
        </authorList>
    </citation>
    <scope>NUCLEOTIDE SEQUENCE</scope>
</reference>
<reference evidence="1" key="1">
    <citation type="submission" date="2013-08" db="EMBL/GenBank/DDBJ databases">
        <authorList>
            <person name="Mendez C."/>
            <person name="Richter M."/>
            <person name="Ferrer M."/>
            <person name="Sanchez J."/>
        </authorList>
    </citation>
    <scope>NUCLEOTIDE SEQUENCE</scope>
</reference>
<protein>
    <submittedName>
        <fullName evidence="1">Pep2 protein</fullName>
    </submittedName>
</protein>
<comment type="caution">
    <text evidence="1">The sequence shown here is derived from an EMBL/GenBank/DDBJ whole genome shotgun (WGS) entry which is preliminary data.</text>
</comment>
<gene>
    <name evidence="1" type="ORF">B1B_16177</name>
</gene>
<accession>T0YPE7</accession>
<proteinExistence type="predicted"/>
<dbReference type="AlphaFoldDB" id="T0YPE7"/>
<dbReference type="EMBL" id="AUZY01010754">
    <property type="protein sequence ID" value="EQD37431.1"/>
    <property type="molecule type" value="Genomic_DNA"/>
</dbReference>
<evidence type="ECO:0000313" key="1">
    <source>
        <dbReference type="EMBL" id="EQD37431.1"/>
    </source>
</evidence>
<sequence length="187" mass="20777">MECGNSFISVRIAGYERKLYDATDDPGFVLSLMDIITGSVEIKLPGIVIRGEMNKFPRFPAGIDRKAKKVTTEQSNTSVVIGNELILKIYRKLIDSDNPDVIIPTMLWQNTDFRDLPMPIGKLELAGQNKLLLASLSQYLSDSIDGWSRFVTYLREGVKSGGSAERLLLLEDAEKLGSLTGRMHIAL</sequence>
<organism evidence="1">
    <name type="scientific">mine drainage metagenome</name>
    <dbReference type="NCBI Taxonomy" id="410659"/>
    <lineage>
        <taxon>unclassified sequences</taxon>
        <taxon>metagenomes</taxon>
        <taxon>ecological metagenomes</taxon>
    </lineage>
</organism>
<feature type="non-terminal residue" evidence="1">
    <location>
        <position position="187"/>
    </location>
</feature>
<name>T0YPE7_9ZZZZ</name>